<dbReference type="AlphaFoldDB" id="A0A2T0ALI2"/>
<feature type="domain" description="PET hydrolase/cutinase-like" evidence="2">
    <location>
        <begin position="263"/>
        <end position="380"/>
    </location>
</feature>
<feature type="transmembrane region" description="Helical" evidence="1">
    <location>
        <begin position="148"/>
        <end position="168"/>
    </location>
</feature>
<dbReference type="Gene3D" id="2.60.120.430">
    <property type="entry name" value="Galactose-binding lectin"/>
    <property type="match status" value="1"/>
</dbReference>
<name>A0A2T0ALI2_9CLOT</name>
<feature type="transmembrane region" description="Helical" evidence="1">
    <location>
        <begin position="120"/>
        <end position="141"/>
    </location>
</feature>
<dbReference type="RefSeq" id="WP_106024773.1">
    <property type="nucleotide sequence ID" value="NZ_PVXN01000065.1"/>
</dbReference>
<feature type="transmembrane region" description="Helical" evidence="1">
    <location>
        <begin position="91"/>
        <end position="114"/>
    </location>
</feature>
<dbReference type="PANTHER" id="PTHR33428">
    <property type="entry name" value="CHLOROPHYLLASE-2, CHLOROPLASTIC"/>
    <property type="match status" value="1"/>
</dbReference>
<dbReference type="Gene3D" id="3.40.50.1820">
    <property type="entry name" value="alpha/beta hydrolase"/>
    <property type="match status" value="1"/>
</dbReference>
<keyword evidence="1" id="KW-0472">Membrane</keyword>
<accession>A0A2T0ALI2</accession>
<dbReference type="GO" id="GO:0016787">
    <property type="term" value="F:hydrolase activity"/>
    <property type="evidence" value="ECO:0007669"/>
    <property type="project" value="UniProtKB-KW"/>
</dbReference>
<evidence type="ECO:0000256" key="1">
    <source>
        <dbReference type="SAM" id="Phobius"/>
    </source>
</evidence>
<dbReference type="InterPro" id="IPR041127">
    <property type="entry name" value="PET_hydrolase/cutinase-like"/>
</dbReference>
<keyword evidence="1" id="KW-1133">Transmembrane helix</keyword>
<dbReference type="Pfam" id="PF12740">
    <property type="entry name" value="PETase"/>
    <property type="match status" value="1"/>
</dbReference>
<evidence type="ECO:0000259" key="2">
    <source>
        <dbReference type="Pfam" id="PF12740"/>
    </source>
</evidence>
<protein>
    <submittedName>
        <fullName evidence="3">Alpha/beta hydrolase family protein</fullName>
    </submittedName>
</protein>
<dbReference type="InterPro" id="IPR029058">
    <property type="entry name" value="AB_hydrolase_fold"/>
</dbReference>
<evidence type="ECO:0000313" key="3">
    <source>
        <dbReference type="EMBL" id="PRR69468.1"/>
    </source>
</evidence>
<organism evidence="3 4">
    <name type="scientific">Clostridium thermopalmarium DSM 5974</name>
    <dbReference type="NCBI Taxonomy" id="1121340"/>
    <lineage>
        <taxon>Bacteria</taxon>
        <taxon>Bacillati</taxon>
        <taxon>Bacillota</taxon>
        <taxon>Clostridia</taxon>
        <taxon>Eubacteriales</taxon>
        <taxon>Clostridiaceae</taxon>
        <taxon>Clostridium</taxon>
    </lineage>
</organism>
<evidence type="ECO:0000313" key="4">
    <source>
        <dbReference type="Proteomes" id="UP000239614"/>
    </source>
</evidence>
<sequence>MKIKSIVVCLESIYIKFVKMIKEVFGKAWIGGRFAIIGFIMILSAVIGFYLDTGFGKIIDISFCVFIGMIFVLIGKTLIKIILRVFRDFPTEFLAILILGIAALTAGISFALGFPVYLAFLWAILIIAVESFLGIGLRLAFKNKGKRMLAFALVGITLTLNIAAIAQIRNLGNVNYELKNYILSMKSSDNKEDILSQSEEEKYKVKTLSYGSGRDKNRVEYGEEVDIKTDNVYAYPFLENYIGLKGKLRTMYWGFDDKSMPINGQVYYPEGEGKFPLVLIVHGNHDMKERSEKGYEYLGRLLASQGFITVSVDENFLNGSWFGDLGGENDARAWILLKHLDVWKKFNEDKKNPFYNKVDFNNIALIGHSRGGEAVATAAVFNKLKYYPTNASVKFNFNYNIKSIVAIAPTDEQYKPAGKPIEIKNINYLLLQGANDGDVSTFVGSNQYNRIKFDDGMYHFKSSLYIYGANHGQFNTLWGKRDIPKPLGWALNIKPLLSGEDQRNIAKTYISAFLKTTLKNEMDYISLFKNYEEGENFLPKTVYISRFEDSNFKLISNYEEDADLETSTLAGGIQRGEGIYTWKEKRLEFRSDFLGNNNAVELKWTHSGGIYVIELPKSVANNWNINSKSKLIFSAADVQKEKLEKNKLESTDFTIRLIDNSGEEASLCLSNIGRLHPPIGVKISKWNYYNKRNYGKNFEPVLQTFQIPIMDFIKVNSKFQPNRLKSIEFIFNKDSKGDILIDDIGMEI</sequence>
<comment type="caution">
    <text evidence="3">The sequence shown here is derived from an EMBL/GenBank/DDBJ whole genome shotgun (WGS) entry which is preliminary data.</text>
</comment>
<keyword evidence="4" id="KW-1185">Reference proteome</keyword>
<dbReference type="OrthoDB" id="9808543at2"/>
<reference evidence="3 4" key="1">
    <citation type="submission" date="2018-03" db="EMBL/GenBank/DDBJ databases">
        <title>Genome sequence of Clostridium thermopalmarium DSM 5974.</title>
        <authorList>
            <person name="Poehlein A."/>
            <person name="Daniel R."/>
        </authorList>
    </citation>
    <scope>NUCLEOTIDE SEQUENCE [LARGE SCALE GENOMIC DNA]</scope>
    <source>
        <strain evidence="3 4">DSM 5974</strain>
    </source>
</reference>
<proteinExistence type="predicted"/>
<feature type="transmembrane region" description="Helical" evidence="1">
    <location>
        <begin position="57"/>
        <end position="79"/>
    </location>
</feature>
<feature type="transmembrane region" description="Helical" evidence="1">
    <location>
        <begin position="30"/>
        <end position="51"/>
    </location>
</feature>
<dbReference type="EMBL" id="PVXN01000065">
    <property type="protein sequence ID" value="PRR69468.1"/>
    <property type="molecule type" value="Genomic_DNA"/>
</dbReference>
<keyword evidence="1" id="KW-0812">Transmembrane</keyword>
<gene>
    <name evidence="3" type="ORF">CPAL_25540</name>
</gene>
<dbReference type="PANTHER" id="PTHR33428:SF14">
    <property type="entry name" value="CARBOXYLESTERASE TYPE B DOMAIN-CONTAINING PROTEIN"/>
    <property type="match status" value="1"/>
</dbReference>
<dbReference type="Proteomes" id="UP000239614">
    <property type="component" value="Unassembled WGS sequence"/>
</dbReference>
<dbReference type="SUPFAM" id="SSF53474">
    <property type="entry name" value="alpha/beta-Hydrolases"/>
    <property type="match status" value="1"/>
</dbReference>
<keyword evidence="3" id="KW-0378">Hydrolase</keyword>